<gene>
    <name evidence="2" type="ORF">IAB60_08465</name>
</gene>
<reference evidence="2" key="2">
    <citation type="journal article" date="2021" name="PeerJ">
        <title>Extensive microbial diversity within the chicken gut microbiome revealed by metagenomics and culture.</title>
        <authorList>
            <person name="Gilroy R."/>
            <person name="Ravi A."/>
            <person name="Getino M."/>
            <person name="Pursley I."/>
            <person name="Horton D.L."/>
            <person name="Alikhan N.F."/>
            <person name="Baker D."/>
            <person name="Gharbi K."/>
            <person name="Hall N."/>
            <person name="Watson M."/>
            <person name="Adriaenssens E.M."/>
            <person name="Foster-Nyarko E."/>
            <person name="Jarju S."/>
            <person name="Secka A."/>
            <person name="Antonio M."/>
            <person name="Oren A."/>
            <person name="Chaudhuri R.R."/>
            <person name="La Ragione R."/>
            <person name="Hildebrand F."/>
            <person name="Pallen M.J."/>
        </authorList>
    </citation>
    <scope>NUCLEOTIDE SEQUENCE</scope>
    <source>
        <strain evidence="2">CHK123-3438</strain>
    </source>
</reference>
<dbReference type="Gene3D" id="3.30.460.10">
    <property type="entry name" value="Beta Polymerase, domain 2"/>
    <property type="match status" value="1"/>
</dbReference>
<organism evidence="2 3">
    <name type="scientific">Candidatus Caccovicinus merdipullorum</name>
    <dbReference type="NCBI Taxonomy" id="2840724"/>
    <lineage>
        <taxon>Bacteria</taxon>
        <taxon>Bacillati</taxon>
        <taxon>Bacillota</taxon>
        <taxon>Clostridia</taxon>
        <taxon>Eubacteriales</taxon>
        <taxon>Candidatus Caccovicinus</taxon>
    </lineage>
</organism>
<dbReference type="PANTHER" id="PTHR33933:SF1">
    <property type="entry name" value="PROTEIN ADENYLYLTRANSFERASE MNTA-RELATED"/>
    <property type="match status" value="1"/>
</dbReference>
<comment type="caution">
    <text evidence="2">The sequence shown here is derived from an EMBL/GenBank/DDBJ whole genome shotgun (WGS) entry which is preliminary data.</text>
</comment>
<evidence type="ECO:0000313" key="3">
    <source>
        <dbReference type="Proteomes" id="UP000886860"/>
    </source>
</evidence>
<dbReference type="Pfam" id="PF01909">
    <property type="entry name" value="NTP_transf_2"/>
    <property type="match status" value="1"/>
</dbReference>
<proteinExistence type="predicted"/>
<feature type="domain" description="Polymerase nucleotidyl transferase" evidence="1">
    <location>
        <begin position="10"/>
        <end position="73"/>
    </location>
</feature>
<dbReference type="CDD" id="cd05403">
    <property type="entry name" value="NT_KNTase_like"/>
    <property type="match status" value="1"/>
</dbReference>
<protein>
    <submittedName>
        <fullName evidence="2">Nucleotidyltransferase domain-containing protein</fullName>
    </submittedName>
</protein>
<dbReference type="AlphaFoldDB" id="A0A9D1GJ61"/>
<dbReference type="Proteomes" id="UP000886860">
    <property type="component" value="Unassembled WGS sequence"/>
</dbReference>
<dbReference type="InterPro" id="IPR002934">
    <property type="entry name" value="Polymerase_NTP_transf_dom"/>
</dbReference>
<accession>A0A9D1GJ61</accession>
<dbReference type="PANTHER" id="PTHR33933">
    <property type="entry name" value="NUCLEOTIDYLTRANSFERASE"/>
    <property type="match status" value="1"/>
</dbReference>
<dbReference type="InterPro" id="IPR052548">
    <property type="entry name" value="Type_VII_TA_antitoxin"/>
</dbReference>
<evidence type="ECO:0000313" key="2">
    <source>
        <dbReference type="EMBL" id="HIT42110.1"/>
    </source>
</evidence>
<dbReference type="GO" id="GO:0016779">
    <property type="term" value="F:nucleotidyltransferase activity"/>
    <property type="evidence" value="ECO:0007669"/>
    <property type="project" value="InterPro"/>
</dbReference>
<dbReference type="InterPro" id="IPR043519">
    <property type="entry name" value="NT_sf"/>
</dbReference>
<dbReference type="SUPFAM" id="SSF81301">
    <property type="entry name" value="Nucleotidyltransferase"/>
    <property type="match status" value="1"/>
</dbReference>
<dbReference type="EMBL" id="DVKS01000147">
    <property type="protein sequence ID" value="HIT42110.1"/>
    <property type="molecule type" value="Genomic_DNA"/>
</dbReference>
<evidence type="ECO:0000259" key="1">
    <source>
        <dbReference type="Pfam" id="PF01909"/>
    </source>
</evidence>
<reference evidence="2" key="1">
    <citation type="submission" date="2020-10" db="EMBL/GenBank/DDBJ databases">
        <authorList>
            <person name="Gilroy R."/>
        </authorList>
    </citation>
    <scope>NUCLEOTIDE SEQUENCE</scope>
    <source>
        <strain evidence="2">CHK123-3438</strain>
    </source>
</reference>
<name>A0A9D1GJ61_9FIRM</name>
<sequence length="112" mass="12992">MPDYIGDVLKEYAELTKEIYESALKAVILYGSYARGDYTEDSDVDILILVDMEEDEIGRSRERLSSLTYDFNEVHDLKIMPEVIGEKQFAYWLPVYPFYQNIEKDGVSIYAA</sequence>